<sequence length="136" mass="14204">MDGSLIPRRRGWLLEWQSSGQEEAPQVGSGASSCKEVGSGAYIVGVVGHPYLPILLPSWLTMSSYPSTTSVVLALLARGGSGLVPSGSSGTYQTERELRNLNGAGADSTEQELGSLNGARADPTEQELGNLNARKS</sequence>
<feature type="region of interest" description="Disordered" evidence="1">
    <location>
        <begin position="82"/>
        <end position="136"/>
    </location>
</feature>
<accession>A0A426ZWK9</accession>
<dbReference type="AlphaFoldDB" id="A0A426ZWK9"/>
<dbReference type="Proteomes" id="UP000287651">
    <property type="component" value="Unassembled WGS sequence"/>
</dbReference>
<gene>
    <name evidence="2" type="ORF">B296_00008710</name>
</gene>
<organism evidence="2 3">
    <name type="scientific">Ensete ventricosum</name>
    <name type="common">Abyssinian banana</name>
    <name type="synonym">Musa ensete</name>
    <dbReference type="NCBI Taxonomy" id="4639"/>
    <lineage>
        <taxon>Eukaryota</taxon>
        <taxon>Viridiplantae</taxon>
        <taxon>Streptophyta</taxon>
        <taxon>Embryophyta</taxon>
        <taxon>Tracheophyta</taxon>
        <taxon>Spermatophyta</taxon>
        <taxon>Magnoliopsida</taxon>
        <taxon>Liliopsida</taxon>
        <taxon>Zingiberales</taxon>
        <taxon>Musaceae</taxon>
        <taxon>Ensete</taxon>
    </lineage>
</organism>
<reference evidence="2 3" key="1">
    <citation type="journal article" date="2014" name="Agronomy (Basel)">
        <title>A Draft Genome Sequence for Ensete ventricosum, the Drought-Tolerant Tree Against Hunger.</title>
        <authorList>
            <person name="Harrison J."/>
            <person name="Moore K.A."/>
            <person name="Paszkiewicz K."/>
            <person name="Jones T."/>
            <person name="Grant M."/>
            <person name="Ambacheew D."/>
            <person name="Muzemil S."/>
            <person name="Studholme D.J."/>
        </authorList>
    </citation>
    <scope>NUCLEOTIDE SEQUENCE [LARGE SCALE GENOMIC DNA]</scope>
</reference>
<dbReference type="EMBL" id="AMZH03004715">
    <property type="protein sequence ID" value="RRT68376.1"/>
    <property type="molecule type" value="Genomic_DNA"/>
</dbReference>
<evidence type="ECO:0000313" key="2">
    <source>
        <dbReference type="EMBL" id="RRT68376.1"/>
    </source>
</evidence>
<evidence type="ECO:0000256" key="1">
    <source>
        <dbReference type="SAM" id="MobiDB-lite"/>
    </source>
</evidence>
<proteinExistence type="predicted"/>
<comment type="caution">
    <text evidence="2">The sequence shown here is derived from an EMBL/GenBank/DDBJ whole genome shotgun (WGS) entry which is preliminary data.</text>
</comment>
<name>A0A426ZWK9_ENSVE</name>
<evidence type="ECO:0000313" key="3">
    <source>
        <dbReference type="Proteomes" id="UP000287651"/>
    </source>
</evidence>
<protein>
    <submittedName>
        <fullName evidence="2">Uncharacterized protein</fullName>
    </submittedName>
</protein>